<keyword evidence="1" id="KW-0175">Coiled coil</keyword>
<proteinExistence type="predicted"/>
<feature type="region of interest" description="Disordered" evidence="2">
    <location>
        <begin position="1"/>
        <end position="52"/>
    </location>
</feature>
<feature type="compositionally biased region" description="Acidic residues" evidence="2">
    <location>
        <begin position="363"/>
        <end position="379"/>
    </location>
</feature>
<evidence type="ECO:0000313" key="3">
    <source>
        <dbReference type="EMBL" id="SPD05751.1"/>
    </source>
</evidence>
<evidence type="ECO:0000256" key="2">
    <source>
        <dbReference type="SAM" id="MobiDB-lite"/>
    </source>
</evidence>
<feature type="compositionally biased region" description="Basic and acidic residues" evidence="2">
    <location>
        <begin position="215"/>
        <end position="237"/>
    </location>
</feature>
<organism evidence="3">
    <name type="scientific">Fagus sylvatica</name>
    <name type="common">Beechnut</name>
    <dbReference type="NCBI Taxonomy" id="28930"/>
    <lineage>
        <taxon>Eukaryota</taxon>
        <taxon>Viridiplantae</taxon>
        <taxon>Streptophyta</taxon>
        <taxon>Embryophyta</taxon>
        <taxon>Tracheophyta</taxon>
        <taxon>Spermatophyta</taxon>
        <taxon>Magnoliopsida</taxon>
        <taxon>eudicotyledons</taxon>
        <taxon>Gunneridae</taxon>
        <taxon>Pentapetalae</taxon>
        <taxon>rosids</taxon>
        <taxon>fabids</taxon>
        <taxon>Fagales</taxon>
        <taxon>Fagaceae</taxon>
        <taxon>Fagus</taxon>
    </lineage>
</organism>
<reference evidence="3" key="1">
    <citation type="submission" date="2018-02" db="EMBL/GenBank/DDBJ databases">
        <authorList>
            <person name="Cohen D.B."/>
            <person name="Kent A.D."/>
        </authorList>
    </citation>
    <scope>NUCLEOTIDE SEQUENCE</scope>
</reference>
<feature type="coiled-coil region" evidence="1">
    <location>
        <begin position="253"/>
        <end position="315"/>
    </location>
</feature>
<gene>
    <name evidence="3" type="ORF">FSB_LOCUS33633</name>
</gene>
<accession>A0A2N9H296</accession>
<evidence type="ECO:0000256" key="1">
    <source>
        <dbReference type="SAM" id="Coils"/>
    </source>
</evidence>
<dbReference type="EMBL" id="OIVN01002698">
    <property type="protein sequence ID" value="SPD05751.1"/>
    <property type="molecule type" value="Genomic_DNA"/>
</dbReference>
<feature type="region of interest" description="Disordered" evidence="2">
    <location>
        <begin position="363"/>
        <end position="431"/>
    </location>
</feature>
<feature type="compositionally biased region" description="Low complexity" evidence="2">
    <location>
        <begin position="1"/>
        <end position="43"/>
    </location>
</feature>
<protein>
    <submittedName>
        <fullName evidence="3">Uncharacterized protein</fullName>
    </submittedName>
</protein>
<name>A0A2N9H296_FAGSY</name>
<feature type="region of interest" description="Disordered" evidence="2">
    <location>
        <begin position="215"/>
        <end position="238"/>
    </location>
</feature>
<sequence length="431" mass="47284">MASSVDGSSKSSSFSERESSVLISGYEDSSGQGRSSQTTGSSTPAFSSQGPSLPILDHDLNRPFIAEGVSSKLAETDIGRLRKKYQISENIELRGSPRLISDLPNSNRSWKPKFFFLSFLRPPLSNQLKRHLSGVINYQKERLVKLVDLLCPLSLAQWSLGPEPSLEVRKAIRSYQRRMTTRVECKRLRKVAQNLEDLPDAGALFSKKSKSGKKVVIEKGARSKKEGKATKEGRQDKPLPISKGQMFIVGNRLLLSENKCVKLRAELEEVKAQALAHKKAAEGLSAKKGSLRSQVKQLEIDLKKRDNRLSTLETDRDKLLCKTEILQGEISSAKEMAVLEKRAALAFGGVQDWSLVKIFDDEDTTAVEGDSEEEEEEGDIQSRERAVTPPDVPSIPPSGDQGDDSAAGPLDGQVTSIDDQATPLPVGDEAP</sequence>
<dbReference type="AlphaFoldDB" id="A0A2N9H296"/>